<dbReference type="STRING" id="83401.SAMN05421742_101471"/>
<keyword evidence="1" id="KW-0732">Signal</keyword>
<dbReference type="InterPro" id="IPR051266">
    <property type="entry name" value="CLCR"/>
</dbReference>
<keyword evidence="4" id="KW-1185">Reference proteome</keyword>
<proteinExistence type="predicted"/>
<dbReference type="InterPro" id="IPR036465">
    <property type="entry name" value="vWFA_dom_sf"/>
</dbReference>
<dbReference type="Gene3D" id="3.40.50.410">
    <property type="entry name" value="von Willebrand factor, type A domain"/>
    <property type="match status" value="1"/>
</dbReference>
<organism evidence="3 4">
    <name type="scientific">Roseospirillum parvum</name>
    <dbReference type="NCBI Taxonomy" id="83401"/>
    <lineage>
        <taxon>Bacteria</taxon>
        <taxon>Pseudomonadati</taxon>
        <taxon>Pseudomonadota</taxon>
        <taxon>Alphaproteobacteria</taxon>
        <taxon>Rhodospirillales</taxon>
        <taxon>Rhodospirillaceae</taxon>
        <taxon>Roseospirillum</taxon>
    </lineage>
</organism>
<name>A0A1G7UYP5_9PROT</name>
<evidence type="ECO:0000313" key="4">
    <source>
        <dbReference type="Proteomes" id="UP000217076"/>
    </source>
</evidence>
<dbReference type="Proteomes" id="UP000217076">
    <property type="component" value="Unassembled WGS sequence"/>
</dbReference>
<evidence type="ECO:0000256" key="1">
    <source>
        <dbReference type="SAM" id="SignalP"/>
    </source>
</evidence>
<evidence type="ECO:0000259" key="2">
    <source>
        <dbReference type="PROSITE" id="PS50234"/>
    </source>
</evidence>
<gene>
    <name evidence="3" type="ORF">SAMN05421742_101471</name>
</gene>
<dbReference type="EMBL" id="FNCV01000001">
    <property type="protein sequence ID" value="SDG52411.1"/>
    <property type="molecule type" value="Genomic_DNA"/>
</dbReference>
<accession>A0A1G7UYP5</accession>
<dbReference type="SUPFAM" id="SSF53300">
    <property type="entry name" value="vWA-like"/>
    <property type="match status" value="1"/>
</dbReference>
<dbReference type="PROSITE" id="PS51257">
    <property type="entry name" value="PROKAR_LIPOPROTEIN"/>
    <property type="match status" value="1"/>
</dbReference>
<dbReference type="AlphaFoldDB" id="A0A1G7UYP5"/>
<dbReference type="PROSITE" id="PS50234">
    <property type="entry name" value="VWFA"/>
    <property type="match status" value="1"/>
</dbReference>
<dbReference type="InterPro" id="IPR002035">
    <property type="entry name" value="VWF_A"/>
</dbReference>
<dbReference type="Pfam" id="PF13519">
    <property type="entry name" value="VWA_2"/>
    <property type="match status" value="1"/>
</dbReference>
<dbReference type="OrthoDB" id="6197364at2"/>
<dbReference type="PANTHER" id="PTHR10579">
    <property type="entry name" value="CALCIUM-ACTIVATED CHLORIDE CHANNEL REGULATOR"/>
    <property type="match status" value="1"/>
</dbReference>
<evidence type="ECO:0000313" key="3">
    <source>
        <dbReference type="EMBL" id="SDG52411.1"/>
    </source>
</evidence>
<feature type="domain" description="VWFA" evidence="2">
    <location>
        <begin position="73"/>
        <end position="218"/>
    </location>
</feature>
<dbReference type="RefSeq" id="WP_092614764.1">
    <property type="nucleotide sequence ID" value="NZ_FNCV01000001.1"/>
</dbReference>
<feature type="signal peptide" evidence="1">
    <location>
        <begin position="1"/>
        <end position="20"/>
    </location>
</feature>
<dbReference type="PANTHER" id="PTHR10579:SF43">
    <property type="entry name" value="ZINC FINGER (C3HC4-TYPE RING FINGER) FAMILY PROTEIN"/>
    <property type="match status" value="1"/>
</dbReference>
<sequence length="265" mass="27585">MPTPFVRRLAVPLLAAALLAGCDESGPESNATPGVLPPPPSPTVAQLADLHWPAGTVVDETTAEMADNLAAANIVVVLDMSGSMAGTKCAGTYRDKAQAARDVLAGWLANIDPATNLGLVVFDHHGLSTRVPLATGNRRRFTAAVEAALPDGGTPLRDALALGQQMLEAQGARQRGFGDYRLIVITDGAHSEGQDPAPVVRAITDNPASPVSIHTLGFCITDSALNQPGRTFYTSAADPEALRQGLDQVLAEVADVRSGGLFHEQ</sequence>
<feature type="chain" id="PRO_5011683815" evidence="1">
    <location>
        <begin position="21"/>
        <end position="265"/>
    </location>
</feature>
<protein>
    <submittedName>
        <fullName evidence="3">von Willebrand factor type A domain-containing protein</fullName>
    </submittedName>
</protein>
<reference evidence="4" key="1">
    <citation type="submission" date="2016-10" db="EMBL/GenBank/DDBJ databases">
        <authorList>
            <person name="Varghese N."/>
            <person name="Submissions S."/>
        </authorList>
    </citation>
    <scope>NUCLEOTIDE SEQUENCE [LARGE SCALE GENOMIC DNA]</scope>
    <source>
        <strain evidence="4">930I</strain>
    </source>
</reference>
<dbReference type="SMART" id="SM00327">
    <property type="entry name" value="VWA"/>
    <property type="match status" value="1"/>
</dbReference>